<proteinExistence type="predicted"/>
<evidence type="ECO:0000313" key="1">
    <source>
        <dbReference type="EMBL" id="THU77520.1"/>
    </source>
</evidence>
<organism evidence="1 2">
    <name type="scientific">Dendrothele bispora (strain CBS 962.96)</name>
    <dbReference type="NCBI Taxonomy" id="1314807"/>
    <lineage>
        <taxon>Eukaryota</taxon>
        <taxon>Fungi</taxon>
        <taxon>Dikarya</taxon>
        <taxon>Basidiomycota</taxon>
        <taxon>Agaricomycotina</taxon>
        <taxon>Agaricomycetes</taxon>
        <taxon>Agaricomycetidae</taxon>
        <taxon>Agaricales</taxon>
        <taxon>Agaricales incertae sedis</taxon>
        <taxon>Dendrothele</taxon>
    </lineage>
</organism>
<dbReference type="EMBL" id="ML180415">
    <property type="protein sequence ID" value="THU77520.1"/>
    <property type="molecule type" value="Genomic_DNA"/>
</dbReference>
<protein>
    <submittedName>
        <fullName evidence="1">Uncharacterized protein</fullName>
    </submittedName>
</protein>
<gene>
    <name evidence="1" type="ORF">K435DRAFT_973941</name>
</gene>
<dbReference type="AlphaFoldDB" id="A0A4S8KPJ0"/>
<name>A0A4S8KPJ0_DENBC</name>
<dbReference type="Proteomes" id="UP000297245">
    <property type="component" value="Unassembled WGS sequence"/>
</dbReference>
<keyword evidence="2" id="KW-1185">Reference proteome</keyword>
<sequence length="64" mass="7174">MPVIPHRFTHVLHLDGRHSTHERSKSKTLNKATLIATTFDQEKMDAVFVPGDRNAGEGVLCKHP</sequence>
<reference evidence="1 2" key="1">
    <citation type="journal article" date="2019" name="Nat. Ecol. Evol.">
        <title>Megaphylogeny resolves global patterns of mushroom evolution.</title>
        <authorList>
            <person name="Varga T."/>
            <person name="Krizsan K."/>
            <person name="Foldi C."/>
            <person name="Dima B."/>
            <person name="Sanchez-Garcia M."/>
            <person name="Sanchez-Ramirez S."/>
            <person name="Szollosi G.J."/>
            <person name="Szarkandi J.G."/>
            <person name="Papp V."/>
            <person name="Albert L."/>
            <person name="Andreopoulos W."/>
            <person name="Angelini C."/>
            <person name="Antonin V."/>
            <person name="Barry K.W."/>
            <person name="Bougher N.L."/>
            <person name="Buchanan P."/>
            <person name="Buyck B."/>
            <person name="Bense V."/>
            <person name="Catcheside P."/>
            <person name="Chovatia M."/>
            <person name="Cooper J."/>
            <person name="Damon W."/>
            <person name="Desjardin D."/>
            <person name="Finy P."/>
            <person name="Geml J."/>
            <person name="Haridas S."/>
            <person name="Hughes K."/>
            <person name="Justo A."/>
            <person name="Karasinski D."/>
            <person name="Kautmanova I."/>
            <person name="Kiss B."/>
            <person name="Kocsube S."/>
            <person name="Kotiranta H."/>
            <person name="LaButti K.M."/>
            <person name="Lechner B.E."/>
            <person name="Liimatainen K."/>
            <person name="Lipzen A."/>
            <person name="Lukacs Z."/>
            <person name="Mihaltcheva S."/>
            <person name="Morgado L.N."/>
            <person name="Niskanen T."/>
            <person name="Noordeloos M.E."/>
            <person name="Ohm R.A."/>
            <person name="Ortiz-Santana B."/>
            <person name="Ovrebo C."/>
            <person name="Racz N."/>
            <person name="Riley R."/>
            <person name="Savchenko A."/>
            <person name="Shiryaev A."/>
            <person name="Soop K."/>
            <person name="Spirin V."/>
            <person name="Szebenyi C."/>
            <person name="Tomsovsky M."/>
            <person name="Tulloss R.E."/>
            <person name="Uehling J."/>
            <person name="Grigoriev I.V."/>
            <person name="Vagvolgyi C."/>
            <person name="Papp T."/>
            <person name="Martin F.M."/>
            <person name="Miettinen O."/>
            <person name="Hibbett D.S."/>
            <person name="Nagy L.G."/>
        </authorList>
    </citation>
    <scope>NUCLEOTIDE SEQUENCE [LARGE SCALE GENOMIC DNA]</scope>
    <source>
        <strain evidence="1 2">CBS 962.96</strain>
    </source>
</reference>
<evidence type="ECO:0000313" key="2">
    <source>
        <dbReference type="Proteomes" id="UP000297245"/>
    </source>
</evidence>
<accession>A0A4S8KPJ0</accession>